<proteinExistence type="predicted"/>
<gene>
    <name evidence="3" type="ORF">UFOVP388_40</name>
</gene>
<reference evidence="3" key="1">
    <citation type="submission" date="2020-05" db="EMBL/GenBank/DDBJ databases">
        <authorList>
            <person name="Chiriac C."/>
            <person name="Salcher M."/>
            <person name="Ghai R."/>
            <person name="Kavagutti S V."/>
        </authorList>
    </citation>
    <scope>NUCLEOTIDE SEQUENCE</scope>
</reference>
<keyword evidence="2" id="KW-0472">Membrane</keyword>
<feature type="coiled-coil region" evidence="1">
    <location>
        <begin position="15"/>
        <end position="42"/>
    </location>
</feature>
<keyword evidence="2" id="KW-0812">Transmembrane</keyword>
<keyword evidence="1" id="KW-0175">Coiled coil</keyword>
<sequence length="610" mass="63424">MAETKIVNLEVNSNLEQTEKSVGSLKAQLRQAQSEVAALSDKFGATSKQAVEAAKRAGELKDKIGDAKALTDAFNPDAKFKALSASLGGVASGFAAYQGALGLAGIESKDLEKQLLKVQSAMAISQGLQSIGESVDSFKQLGAVIKNTSVAQKILTATTAAYTFVNNAATTGLKIFRIALIGTGIGALVVGVGLLIANFDKVKTAVMNLIPGLASVGEFVGGIVDSITDFVGATSDASRALDKLKKDADNTLAVNKKFMAEHGDQVDEYTKKKIDAKNAYAEAVKEDGADQVALAKRLNRELEAIEYSRGDKKRELQKQANEKAAAELKAHNEKVKQQAAADAEKEKEEKAKAIISEAEAFRNQLEAVQKIEVDAKKANADALLTEQELAIQNENEAYEIKKANAIKFGIDYQELEKQHLNTLNDINVDAANKKLANDKANADAAKAIAQAEATAKADALGSYGDALGSIGGMLGESTAAGKAASVASATISTYLSANKAYESQLAIPTPDAPFRAALAAGVAVASGLMNVQKILSVQTPGGGGGGGAAPTAPTQPAAPSFNVVGQSGASQIAQGINGREMAPIKTYVLGSDVSTQQSLNRKIVQNASIG</sequence>
<evidence type="ECO:0000256" key="2">
    <source>
        <dbReference type="SAM" id="Phobius"/>
    </source>
</evidence>
<feature type="coiled-coil region" evidence="1">
    <location>
        <begin position="266"/>
        <end position="364"/>
    </location>
</feature>
<name>A0A6J7X9G6_9CAUD</name>
<dbReference type="EMBL" id="LR798324">
    <property type="protein sequence ID" value="CAB5223985.1"/>
    <property type="molecule type" value="Genomic_DNA"/>
</dbReference>
<keyword evidence="2" id="KW-1133">Transmembrane helix</keyword>
<accession>A0A6J7X9G6</accession>
<evidence type="ECO:0000256" key="1">
    <source>
        <dbReference type="SAM" id="Coils"/>
    </source>
</evidence>
<organism evidence="3">
    <name type="scientific">uncultured Caudovirales phage</name>
    <dbReference type="NCBI Taxonomy" id="2100421"/>
    <lineage>
        <taxon>Viruses</taxon>
        <taxon>Duplodnaviria</taxon>
        <taxon>Heunggongvirae</taxon>
        <taxon>Uroviricota</taxon>
        <taxon>Caudoviricetes</taxon>
        <taxon>Peduoviridae</taxon>
        <taxon>Maltschvirus</taxon>
        <taxon>Maltschvirus maltsch</taxon>
    </lineage>
</organism>
<evidence type="ECO:0000313" key="3">
    <source>
        <dbReference type="EMBL" id="CAB5223985.1"/>
    </source>
</evidence>
<feature type="transmembrane region" description="Helical" evidence="2">
    <location>
        <begin position="175"/>
        <end position="197"/>
    </location>
</feature>
<protein>
    <submittedName>
        <fullName evidence="3">Uncharacterized protein</fullName>
    </submittedName>
</protein>